<dbReference type="Proteomes" id="UP000242367">
    <property type="component" value="Unassembled WGS sequence"/>
</dbReference>
<sequence length="152" mass="16350">MKQMHSDLTNIDRTDVAELLARYLIGLDADPLDDDWAGGLFTADAVVEFPMSAHRGLAGMAGYHRDALGNFAATQHLGSPPAVQVAGDRAGLRANLTSTHVHHATRDGGPPEFFRTGTLVDGDAVRTDAGWRLTRLSFRVQWMDGRPPAGSS</sequence>
<dbReference type="CDD" id="cd00531">
    <property type="entry name" value="NTF2_like"/>
    <property type="match status" value="1"/>
</dbReference>
<dbReference type="InterPro" id="IPR032710">
    <property type="entry name" value="NTF2-like_dom_sf"/>
</dbReference>
<evidence type="ECO:0000259" key="1">
    <source>
        <dbReference type="Pfam" id="PF13577"/>
    </source>
</evidence>
<dbReference type="Gene3D" id="3.10.450.50">
    <property type="match status" value="1"/>
</dbReference>
<comment type="caution">
    <text evidence="2">The sequence shown here is derived from an EMBL/GenBank/DDBJ whole genome shotgun (WGS) entry which is preliminary data.</text>
</comment>
<dbReference type="SUPFAM" id="SSF54427">
    <property type="entry name" value="NTF2-like"/>
    <property type="match status" value="1"/>
</dbReference>
<dbReference type="EMBL" id="MTBP01000002">
    <property type="protein sequence ID" value="POM23773.1"/>
    <property type="molecule type" value="Genomic_DNA"/>
</dbReference>
<dbReference type="Pfam" id="PF13577">
    <property type="entry name" value="SnoaL_4"/>
    <property type="match status" value="1"/>
</dbReference>
<feature type="domain" description="SnoaL-like" evidence="1">
    <location>
        <begin position="12"/>
        <end position="136"/>
    </location>
</feature>
<protein>
    <recommendedName>
        <fullName evidence="1">SnoaL-like domain-containing protein</fullName>
    </recommendedName>
</protein>
<organism evidence="2 3">
    <name type="scientific">Actinomadura rubteroloni</name>
    <dbReference type="NCBI Taxonomy" id="1926885"/>
    <lineage>
        <taxon>Bacteria</taxon>
        <taxon>Bacillati</taxon>
        <taxon>Actinomycetota</taxon>
        <taxon>Actinomycetes</taxon>
        <taxon>Streptosporangiales</taxon>
        <taxon>Thermomonosporaceae</taxon>
        <taxon>Actinomadura</taxon>
    </lineage>
</organism>
<dbReference type="RefSeq" id="WP_205648090.1">
    <property type="nucleotide sequence ID" value="NZ_MTBP01000002.1"/>
</dbReference>
<evidence type="ECO:0000313" key="3">
    <source>
        <dbReference type="Proteomes" id="UP000242367"/>
    </source>
</evidence>
<gene>
    <name evidence="2" type="ORF">BTM25_23950</name>
</gene>
<dbReference type="AlphaFoldDB" id="A0A2P4UFE0"/>
<reference evidence="2 3" key="1">
    <citation type="journal article" date="2017" name="Chemistry">
        <title>Isolation, Biosynthesis and Chemical Modifications of Rubterolones A-F: Rare Tropolone Alkaloids from Actinomadura sp. 5-2.</title>
        <authorList>
            <person name="Guo H."/>
            <person name="Benndorf R."/>
            <person name="Leichnitz D."/>
            <person name="Klassen J.L."/>
            <person name="Vollmers J."/>
            <person name="Gorls H."/>
            <person name="Steinacker M."/>
            <person name="Weigel C."/>
            <person name="Dahse H.M."/>
            <person name="Kaster A.K."/>
            <person name="de Beer Z.W."/>
            <person name="Poulsen M."/>
            <person name="Beemelmanns C."/>
        </authorList>
    </citation>
    <scope>NUCLEOTIDE SEQUENCE [LARGE SCALE GENOMIC DNA]</scope>
    <source>
        <strain evidence="2 3">5-2</strain>
    </source>
</reference>
<keyword evidence="3" id="KW-1185">Reference proteome</keyword>
<dbReference type="InterPro" id="IPR037401">
    <property type="entry name" value="SnoaL-like"/>
</dbReference>
<accession>A0A2P4UFE0</accession>
<evidence type="ECO:0000313" key="2">
    <source>
        <dbReference type="EMBL" id="POM23773.1"/>
    </source>
</evidence>
<name>A0A2P4UFE0_9ACTN</name>
<proteinExistence type="predicted"/>